<accession>A0ABQ0L1R2</accession>
<feature type="region of interest" description="Disordered" evidence="1">
    <location>
        <begin position="1"/>
        <end position="22"/>
    </location>
</feature>
<name>A0ABQ0L1R2_MYCCL</name>
<evidence type="ECO:0000313" key="2">
    <source>
        <dbReference type="EMBL" id="GAT45095.1"/>
    </source>
</evidence>
<feature type="compositionally biased region" description="Low complexity" evidence="1">
    <location>
        <begin position="158"/>
        <end position="169"/>
    </location>
</feature>
<organism evidence="2 3">
    <name type="scientific">Mycena chlorophos</name>
    <name type="common">Agaric fungus</name>
    <name type="synonym">Agaricus chlorophos</name>
    <dbReference type="NCBI Taxonomy" id="658473"/>
    <lineage>
        <taxon>Eukaryota</taxon>
        <taxon>Fungi</taxon>
        <taxon>Dikarya</taxon>
        <taxon>Basidiomycota</taxon>
        <taxon>Agaricomycotina</taxon>
        <taxon>Agaricomycetes</taxon>
        <taxon>Agaricomycetidae</taxon>
        <taxon>Agaricales</taxon>
        <taxon>Marasmiineae</taxon>
        <taxon>Mycenaceae</taxon>
        <taxon>Mycena</taxon>
    </lineage>
</organism>
<evidence type="ECO:0000256" key="1">
    <source>
        <dbReference type="SAM" id="MobiDB-lite"/>
    </source>
</evidence>
<dbReference type="EMBL" id="DF840769">
    <property type="protein sequence ID" value="GAT45095.1"/>
    <property type="molecule type" value="Genomic_DNA"/>
</dbReference>
<sequence length="187" mass="19941">MLAPTTQDTQQHPRLPGGRPTLARLPSRERARLIHSSHKVGALLGETPHLSLAPSRPSLARTRTWSSDSVQRLVEQPRCRRPVLVVRLPSYGPVEAANSAVSTPTGELASEPCTGTQLRRTRSMAKLARTLGENVPPHLVSTTPPVPSLGCAASPAGSDSTPTTTLSSTGIKPRTNAFIRGLRGLRT</sequence>
<dbReference type="Proteomes" id="UP000815677">
    <property type="component" value="Unassembled WGS sequence"/>
</dbReference>
<feature type="region of interest" description="Disordered" evidence="1">
    <location>
        <begin position="151"/>
        <end position="170"/>
    </location>
</feature>
<proteinExistence type="predicted"/>
<gene>
    <name evidence="2" type="ORF">MCHLO_02688</name>
</gene>
<keyword evidence="3" id="KW-1185">Reference proteome</keyword>
<protein>
    <submittedName>
        <fullName evidence="2">Uncharacterized protein</fullName>
    </submittedName>
</protein>
<feature type="compositionally biased region" description="Polar residues" evidence="1">
    <location>
        <begin position="1"/>
        <end position="12"/>
    </location>
</feature>
<evidence type="ECO:0000313" key="3">
    <source>
        <dbReference type="Proteomes" id="UP000815677"/>
    </source>
</evidence>
<reference evidence="2" key="1">
    <citation type="submission" date="2014-09" db="EMBL/GenBank/DDBJ databases">
        <title>Genome sequence of the luminous mushroom Mycena chlorophos for searching fungal bioluminescence genes.</title>
        <authorList>
            <person name="Tanaka Y."/>
            <person name="Kasuga D."/>
            <person name="Oba Y."/>
            <person name="Hase S."/>
            <person name="Sato K."/>
            <person name="Oba Y."/>
            <person name="Sakakibara Y."/>
        </authorList>
    </citation>
    <scope>NUCLEOTIDE SEQUENCE</scope>
</reference>